<evidence type="ECO:0000313" key="15">
    <source>
        <dbReference type="Proteomes" id="UP000683139"/>
    </source>
</evidence>
<comment type="caution">
    <text evidence="14">The sequence shown here is derived from an EMBL/GenBank/DDBJ whole genome shotgun (WGS) entry which is preliminary data.</text>
</comment>
<keyword evidence="6 10" id="KW-1133">Transmembrane helix</keyword>
<evidence type="ECO:0000256" key="11">
    <source>
        <dbReference type="SAM" id="Phobius"/>
    </source>
</evidence>
<dbReference type="AlphaFoldDB" id="A0A919YKC8"/>
<dbReference type="InterPro" id="IPR016169">
    <property type="entry name" value="FAD-bd_PCMH_sub2"/>
</dbReference>
<evidence type="ECO:0000256" key="7">
    <source>
        <dbReference type="ARBA" id="ARBA00023122"/>
    </source>
</evidence>
<feature type="domain" description="CBS" evidence="12">
    <location>
        <begin position="287"/>
        <end position="344"/>
    </location>
</feature>
<evidence type="ECO:0000256" key="4">
    <source>
        <dbReference type="ARBA" id="ARBA00022692"/>
    </source>
</evidence>
<dbReference type="InterPro" id="IPR002550">
    <property type="entry name" value="CNNM"/>
</dbReference>
<dbReference type="SUPFAM" id="SSF56176">
    <property type="entry name" value="FAD-binding/transporter-associated domain-like"/>
    <property type="match status" value="1"/>
</dbReference>
<dbReference type="InterPro" id="IPR000644">
    <property type="entry name" value="CBS_dom"/>
</dbReference>
<dbReference type="SUPFAM" id="SSF54631">
    <property type="entry name" value="CBS-domain pair"/>
    <property type="match status" value="1"/>
</dbReference>
<dbReference type="InterPro" id="IPR005170">
    <property type="entry name" value="Transptr-assoc_dom"/>
</dbReference>
<dbReference type="RefSeq" id="WP_213513691.1">
    <property type="nucleotide sequence ID" value="NZ_BOSE01000001.1"/>
</dbReference>
<dbReference type="InterPro" id="IPR036318">
    <property type="entry name" value="FAD-bd_PCMH-like_sf"/>
</dbReference>
<feature type="domain" description="CBS" evidence="12">
    <location>
        <begin position="222"/>
        <end position="284"/>
    </location>
</feature>
<dbReference type="Pfam" id="PF03471">
    <property type="entry name" value="CorC_HlyC"/>
    <property type="match status" value="1"/>
</dbReference>
<dbReference type="PROSITE" id="PS51371">
    <property type="entry name" value="CBS"/>
    <property type="match status" value="2"/>
</dbReference>
<reference evidence="14" key="1">
    <citation type="submission" date="2021-03" db="EMBL/GenBank/DDBJ databases">
        <title>Antimicrobial resistance genes in bacteria isolated from Japanese honey, and their potential for conferring macrolide and lincosamide resistance in the American foulbrood pathogen Paenibacillus larvae.</title>
        <authorList>
            <person name="Okamoto M."/>
            <person name="Kumagai M."/>
            <person name="Kanamori H."/>
            <person name="Takamatsu D."/>
        </authorList>
    </citation>
    <scope>NUCLEOTIDE SEQUENCE</scope>
    <source>
        <strain evidence="14">J40TS1</strain>
    </source>
</reference>
<comment type="subcellular location">
    <subcellularLocation>
        <location evidence="1">Cell membrane</location>
        <topology evidence="1">Multi-pass membrane protein</topology>
    </subcellularLocation>
</comment>
<protein>
    <submittedName>
        <fullName evidence="14">HlyC/CorC family transporter</fullName>
    </submittedName>
</protein>
<accession>A0A919YKC8</accession>
<feature type="transmembrane region" description="Helical" evidence="11">
    <location>
        <begin position="104"/>
        <end position="121"/>
    </location>
</feature>
<dbReference type="Gene3D" id="3.10.580.10">
    <property type="entry name" value="CBS-domain"/>
    <property type="match status" value="1"/>
</dbReference>
<proteinExistence type="inferred from homology"/>
<keyword evidence="15" id="KW-1185">Reference proteome</keyword>
<dbReference type="GO" id="GO:0050660">
    <property type="term" value="F:flavin adenine dinucleotide binding"/>
    <property type="evidence" value="ECO:0007669"/>
    <property type="project" value="InterPro"/>
</dbReference>
<dbReference type="FunFam" id="3.10.580.10:FF:000002">
    <property type="entry name" value="Magnesium/cobalt efflux protein CorC"/>
    <property type="match status" value="1"/>
</dbReference>
<feature type="domain" description="CNNM transmembrane" evidence="13">
    <location>
        <begin position="1"/>
        <end position="203"/>
    </location>
</feature>
<dbReference type="PROSITE" id="PS51846">
    <property type="entry name" value="CNNM"/>
    <property type="match status" value="1"/>
</dbReference>
<feature type="transmembrane region" description="Helical" evidence="11">
    <location>
        <begin position="60"/>
        <end position="84"/>
    </location>
</feature>
<dbReference type="Gene3D" id="3.30.465.10">
    <property type="match status" value="1"/>
</dbReference>
<dbReference type="SMART" id="SM00116">
    <property type="entry name" value="CBS"/>
    <property type="match status" value="2"/>
</dbReference>
<dbReference type="SMART" id="SM01091">
    <property type="entry name" value="CorC_HlyC"/>
    <property type="match status" value="1"/>
</dbReference>
<keyword evidence="7 9" id="KW-0129">CBS domain</keyword>
<dbReference type="Pfam" id="PF01595">
    <property type="entry name" value="CNNM"/>
    <property type="match status" value="1"/>
</dbReference>
<evidence type="ECO:0000256" key="6">
    <source>
        <dbReference type="ARBA" id="ARBA00022989"/>
    </source>
</evidence>
<dbReference type="CDD" id="cd04590">
    <property type="entry name" value="CBS_pair_CorC_HlyC_assoc"/>
    <property type="match status" value="1"/>
</dbReference>
<evidence type="ECO:0000256" key="10">
    <source>
        <dbReference type="PROSITE-ProRule" id="PRU01193"/>
    </source>
</evidence>
<evidence type="ECO:0000256" key="9">
    <source>
        <dbReference type="PROSITE-ProRule" id="PRU00703"/>
    </source>
</evidence>
<gene>
    <name evidence="14" type="ORF">J40TS1_11350</name>
</gene>
<dbReference type="InterPro" id="IPR044751">
    <property type="entry name" value="Ion_transp-like_CBS"/>
</dbReference>
<evidence type="ECO:0000313" key="14">
    <source>
        <dbReference type="EMBL" id="GIP15493.1"/>
    </source>
</evidence>
<dbReference type="GO" id="GO:0005886">
    <property type="term" value="C:plasma membrane"/>
    <property type="evidence" value="ECO:0007669"/>
    <property type="project" value="UniProtKB-SubCell"/>
</dbReference>
<evidence type="ECO:0000256" key="1">
    <source>
        <dbReference type="ARBA" id="ARBA00004651"/>
    </source>
</evidence>
<dbReference type="InterPro" id="IPR046342">
    <property type="entry name" value="CBS_dom_sf"/>
</dbReference>
<dbReference type="Pfam" id="PF00571">
    <property type="entry name" value="CBS"/>
    <property type="match status" value="2"/>
</dbReference>
<feature type="transmembrane region" description="Helical" evidence="11">
    <location>
        <begin position="6"/>
        <end position="30"/>
    </location>
</feature>
<organism evidence="14 15">
    <name type="scientific">Paenibacillus montaniterrae</name>
    <dbReference type="NCBI Taxonomy" id="429341"/>
    <lineage>
        <taxon>Bacteria</taxon>
        <taxon>Bacillati</taxon>
        <taxon>Bacillota</taxon>
        <taxon>Bacilli</taxon>
        <taxon>Bacillales</taxon>
        <taxon>Paenibacillaceae</taxon>
        <taxon>Paenibacillus</taxon>
    </lineage>
</organism>
<keyword evidence="8 10" id="KW-0472">Membrane</keyword>
<evidence type="ECO:0000256" key="8">
    <source>
        <dbReference type="ARBA" id="ARBA00023136"/>
    </source>
</evidence>
<dbReference type="PANTHER" id="PTHR43099">
    <property type="entry name" value="UPF0053 PROTEIN YRKA"/>
    <property type="match status" value="1"/>
</dbReference>
<dbReference type="Proteomes" id="UP000683139">
    <property type="component" value="Unassembled WGS sequence"/>
</dbReference>
<dbReference type="PANTHER" id="PTHR43099:SF2">
    <property type="entry name" value="UPF0053 PROTEIN YRKA"/>
    <property type="match status" value="1"/>
</dbReference>
<evidence type="ECO:0000259" key="13">
    <source>
        <dbReference type="PROSITE" id="PS51846"/>
    </source>
</evidence>
<evidence type="ECO:0000256" key="3">
    <source>
        <dbReference type="ARBA" id="ARBA00022475"/>
    </source>
</evidence>
<dbReference type="InterPro" id="IPR051676">
    <property type="entry name" value="UPF0053_domain"/>
</dbReference>
<sequence>MDYILIINLFILVVLILLTAFFVASEFAVVKLRMSRIDQLIDEGNKKAVIAKKVASDLDYYLSACQLGITVTALGLGAIGKPAVERVMYPVFDLLKMSDTSSSIASYAIAFILVTFLHVVIGEMAPKTLAIQFSEKVTLMLSGPLYWFGKVMKPLIWSLNGTSRLLLQWFGVSSKAHKDIYSEDELRIIMTQSHQGGELDESKLTYMENVFTFDERMAKDVMTPRKSIVCLDKNMNYDEIISILQENNYTRYPVTIDNNKDQIIGIVNVKKMLPHIIAKRERKVEQFVTEMPTVLEITPIKQAMLKMQQERVHMALVIDEYGGTAGIITMEDILEEIVGEIRDEFDTDEVAEIQKVKENEYHINARVLLDDIERELNLVFEDKADMDTLGGWFQHHKGTLVEQGDQLSVGKYVWTIAETEHYQIKRIILVIHENEQ</sequence>
<comment type="similarity">
    <text evidence="2">Belongs to the UPF0053 family.</text>
</comment>
<dbReference type="EMBL" id="BOSE01000001">
    <property type="protein sequence ID" value="GIP15493.1"/>
    <property type="molecule type" value="Genomic_DNA"/>
</dbReference>
<keyword evidence="4 10" id="KW-0812">Transmembrane</keyword>
<evidence type="ECO:0000256" key="5">
    <source>
        <dbReference type="ARBA" id="ARBA00022737"/>
    </source>
</evidence>
<name>A0A919YKC8_9BACL</name>
<keyword evidence="3" id="KW-1003">Cell membrane</keyword>
<keyword evidence="5" id="KW-0677">Repeat</keyword>
<evidence type="ECO:0000256" key="2">
    <source>
        <dbReference type="ARBA" id="ARBA00006337"/>
    </source>
</evidence>
<evidence type="ECO:0000259" key="12">
    <source>
        <dbReference type="PROSITE" id="PS51371"/>
    </source>
</evidence>